<dbReference type="PROSITE" id="PS50249">
    <property type="entry name" value="MPN"/>
    <property type="match status" value="1"/>
</dbReference>
<sequence>MNHPFSPDPFPSYPFDQLLVPQGLHFQLIHHARLALPHECCGLLAGRIHRGQAFVTHVFPLGNALASPTAYLTDPRDLLHAFRSLRQLRCDLLAFYHSHPTSPPWPSRRDLEQNTYGSEVLHVIVSLAEEEPEIAAWRLFPASYQAVPYHRLAS</sequence>
<dbReference type="RefSeq" id="WP_194538398.1">
    <property type="nucleotide sequence ID" value="NZ_JACEFB010000009.1"/>
</dbReference>
<dbReference type="Gene3D" id="3.40.140.10">
    <property type="entry name" value="Cytidine Deaminase, domain 2"/>
    <property type="match status" value="1"/>
</dbReference>
<keyword evidence="4" id="KW-0862">Zinc</keyword>
<keyword evidence="3" id="KW-0378">Hydrolase</keyword>
<dbReference type="AlphaFoldDB" id="A0A7V8VF60"/>
<evidence type="ECO:0000256" key="2">
    <source>
        <dbReference type="ARBA" id="ARBA00022723"/>
    </source>
</evidence>
<dbReference type="SUPFAM" id="SSF102712">
    <property type="entry name" value="JAB1/MPN domain"/>
    <property type="match status" value="1"/>
</dbReference>
<dbReference type="InterPro" id="IPR051929">
    <property type="entry name" value="VirAsm_ModProt"/>
</dbReference>
<evidence type="ECO:0000313" key="7">
    <source>
        <dbReference type="EMBL" id="MBA2226894.1"/>
    </source>
</evidence>
<keyword evidence="8" id="KW-1185">Reference proteome</keyword>
<organism evidence="7 8">
    <name type="scientific">Thermogemmata fonticola</name>
    <dbReference type="NCBI Taxonomy" id="2755323"/>
    <lineage>
        <taxon>Bacteria</taxon>
        <taxon>Pseudomonadati</taxon>
        <taxon>Planctomycetota</taxon>
        <taxon>Planctomycetia</taxon>
        <taxon>Gemmatales</taxon>
        <taxon>Gemmataceae</taxon>
        <taxon>Thermogemmata</taxon>
    </lineage>
</organism>
<dbReference type="GO" id="GO:0008235">
    <property type="term" value="F:metalloexopeptidase activity"/>
    <property type="evidence" value="ECO:0007669"/>
    <property type="project" value="TreeGrafter"/>
</dbReference>
<evidence type="ECO:0000256" key="5">
    <source>
        <dbReference type="ARBA" id="ARBA00023049"/>
    </source>
</evidence>
<dbReference type="PANTHER" id="PTHR34858">
    <property type="entry name" value="CYSO-CYSTEINE PEPTIDASE"/>
    <property type="match status" value="1"/>
</dbReference>
<proteinExistence type="predicted"/>
<dbReference type="GO" id="GO:0008270">
    <property type="term" value="F:zinc ion binding"/>
    <property type="evidence" value="ECO:0007669"/>
    <property type="project" value="TreeGrafter"/>
</dbReference>
<dbReference type="InterPro" id="IPR037518">
    <property type="entry name" value="MPN"/>
</dbReference>
<evidence type="ECO:0000313" key="8">
    <source>
        <dbReference type="Proteomes" id="UP000542342"/>
    </source>
</evidence>
<reference evidence="7 8" key="1">
    <citation type="submission" date="2020-07" db="EMBL/GenBank/DDBJ databases">
        <title>Thermogemmata thermophila gen. nov., sp. nov., a novel moderate thermophilic planctomycete from a Kamchatka hot spring.</title>
        <authorList>
            <person name="Elcheninov A.G."/>
            <person name="Podosokorskaya O.A."/>
            <person name="Kovaleva O.L."/>
            <person name="Novikov A."/>
            <person name="Bonch-Osmolovskaya E.A."/>
            <person name="Toshchakov S.V."/>
            <person name="Kublanov I.V."/>
        </authorList>
    </citation>
    <scope>NUCLEOTIDE SEQUENCE [LARGE SCALE GENOMIC DNA]</scope>
    <source>
        <strain evidence="7 8">2918</strain>
    </source>
</reference>
<dbReference type="EMBL" id="JACEFB010000009">
    <property type="protein sequence ID" value="MBA2226894.1"/>
    <property type="molecule type" value="Genomic_DNA"/>
</dbReference>
<dbReference type="PANTHER" id="PTHR34858:SF1">
    <property type="entry name" value="CYSO-CYSTEINE PEPTIDASE"/>
    <property type="match status" value="1"/>
</dbReference>
<keyword evidence="5" id="KW-0482">Metalloprotease</keyword>
<keyword evidence="2" id="KW-0479">Metal-binding</keyword>
<dbReference type="CDD" id="cd08070">
    <property type="entry name" value="MPN_like"/>
    <property type="match status" value="1"/>
</dbReference>
<protein>
    <submittedName>
        <fullName evidence="7">M67 family metallopeptidase</fullName>
    </submittedName>
</protein>
<accession>A0A7V8VF60</accession>
<evidence type="ECO:0000256" key="1">
    <source>
        <dbReference type="ARBA" id="ARBA00022670"/>
    </source>
</evidence>
<dbReference type="InterPro" id="IPR028090">
    <property type="entry name" value="JAB_dom_prok"/>
</dbReference>
<dbReference type="SMART" id="SM00232">
    <property type="entry name" value="JAB_MPN"/>
    <property type="match status" value="1"/>
</dbReference>
<keyword evidence="1" id="KW-0645">Protease</keyword>
<evidence type="ECO:0000259" key="6">
    <source>
        <dbReference type="PROSITE" id="PS50249"/>
    </source>
</evidence>
<name>A0A7V8VF60_9BACT</name>
<dbReference type="GO" id="GO:0006508">
    <property type="term" value="P:proteolysis"/>
    <property type="evidence" value="ECO:0007669"/>
    <property type="project" value="UniProtKB-KW"/>
</dbReference>
<comment type="caution">
    <text evidence="7">The sequence shown here is derived from an EMBL/GenBank/DDBJ whole genome shotgun (WGS) entry which is preliminary data.</text>
</comment>
<feature type="domain" description="MPN" evidence="6">
    <location>
        <begin position="18"/>
        <end position="150"/>
    </location>
</feature>
<evidence type="ECO:0000256" key="3">
    <source>
        <dbReference type="ARBA" id="ARBA00022801"/>
    </source>
</evidence>
<dbReference type="Pfam" id="PF14464">
    <property type="entry name" value="Prok-JAB"/>
    <property type="match status" value="1"/>
</dbReference>
<dbReference type="InterPro" id="IPR000555">
    <property type="entry name" value="JAMM/MPN+_dom"/>
</dbReference>
<dbReference type="Proteomes" id="UP000542342">
    <property type="component" value="Unassembled WGS sequence"/>
</dbReference>
<evidence type="ECO:0000256" key="4">
    <source>
        <dbReference type="ARBA" id="ARBA00022833"/>
    </source>
</evidence>
<gene>
    <name evidence="7" type="ORF">H0921_12045</name>
</gene>